<name>A0A843WP01_COLES</name>
<keyword evidence="2" id="KW-1185">Reference proteome</keyword>
<gene>
    <name evidence="1" type="ORF">Taro_037199</name>
</gene>
<dbReference type="EMBL" id="NMUH01003210">
    <property type="protein sequence ID" value="MQM04410.1"/>
    <property type="molecule type" value="Genomic_DNA"/>
</dbReference>
<protein>
    <submittedName>
        <fullName evidence="1">Uncharacterized protein</fullName>
    </submittedName>
</protein>
<dbReference type="Proteomes" id="UP000652761">
    <property type="component" value="Unassembled WGS sequence"/>
</dbReference>
<comment type="caution">
    <text evidence="1">The sequence shown here is derived from an EMBL/GenBank/DDBJ whole genome shotgun (WGS) entry which is preliminary data.</text>
</comment>
<organism evidence="1 2">
    <name type="scientific">Colocasia esculenta</name>
    <name type="common">Wild taro</name>
    <name type="synonym">Arum esculentum</name>
    <dbReference type="NCBI Taxonomy" id="4460"/>
    <lineage>
        <taxon>Eukaryota</taxon>
        <taxon>Viridiplantae</taxon>
        <taxon>Streptophyta</taxon>
        <taxon>Embryophyta</taxon>
        <taxon>Tracheophyta</taxon>
        <taxon>Spermatophyta</taxon>
        <taxon>Magnoliopsida</taxon>
        <taxon>Liliopsida</taxon>
        <taxon>Araceae</taxon>
        <taxon>Aroideae</taxon>
        <taxon>Colocasieae</taxon>
        <taxon>Colocasia</taxon>
    </lineage>
</organism>
<evidence type="ECO:0000313" key="2">
    <source>
        <dbReference type="Proteomes" id="UP000652761"/>
    </source>
</evidence>
<evidence type="ECO:0000313" key="1">
    <source>
        <dbReference type="EMBL" id="MQM04410.1"/>
    </source>
</evidence>
<accession>A0A843WP01</accession>
<proteinExistence type="predicted"/>
<reference evidence="1" key="1">
    <citation type="submission" date="2017-07" db="EMBL/GenBank/DDBJ databases">
        <title>Taro Niue Genome Assembly and Annotation.</title>
        <authorList>
            <person name="Atibalentja N."/>
            <person name="Keating K."/>
            <person name="Fields C.J."/>
        </authorList>
    </citation>
    <scope>NUCLEOTIDE SEQUENCE</scope>
    <source>
        <strain evidence="1">Niue_2</strain>
        <tissue evidence="1">Leaf</tissue>
    </source>
</reference>
<sequence>MRIRRRRDFVS</sequence>